<keyword evidence="1" id="KW-0812">Transmembrane</keyword>
<sequence length="37" mass="3836">MVVTAAVVLPPKLELVLVFVNADMVVTATVGLLSVPE</sequence>
<proteinExistence type="predicted"/>
<keyword evidence="1" id="KW-1133">Transmembrane helix</keyword>
<dbReference type="EMBL" id="GBXM01016761">
    <property type="protein sequence ID" value="JAH91816.1"/>
    <property type="molecule type" value="Transcribed_RNA"/>
</dbReference>
<evidence type="ECO:0000256" key="1">
    <source>
        <dbReference type="SAM" id="Phobius"/>
    </source>
</evidence>
<protein>
    <submittedName>
        <fullName evidence="2">Uncharacterized protein</fullName>
    </submittedName>
</protein>
<evidence type="ECO:0000313" key="2">
    <source>
        <dbReference type="EMBL" id="JAH91816.1"/>
    </source>
</evidence>
<organism evidence="2">
    <name type="scientific">Anguilla anguilla</name>
    <name type="common">European freshwater eel</name>
    <name type="synonym">Muraena anguilla</name>
    <dbReference type="NCBI Taxonomy" id="7936"/>
    <lineage>
        <taxon>Eukaryota</taxon>
        <taxon>Metazoa</taxon>
        <taxon>Chordata</taxon>
        <taxon>Craniata</taxon>
        <taxon>Vertebrata</taxon>
        <taxon>Euteleostomi</taxon>
        <taxon>Actinopterygii</taxon>
        <taxon>Neopterygii</taxon>
        <taxon>Teleostei</taxon>
        <taxon>Anguilliformes</taxon>
        <taxon>Anguillidae</taxon>
        <taxon>Anguilla</taxon>
    </lineage>
</organism>
<dbReference type="AlphaFoldDB" id="A0A0E9WNG2"/>
<keyword evidence="1" id="KW-0472">Membrane</keyword>
<accession>A0A0E9WNG2</accession>
<name>A0A0E9WNG2_ANGAN</name>
<reference evidence="2" key="2">
    <citation type="journal article" date="2015" name="Fish Shellfish Immunol.">
        <title>Early steps in the European eel (Anguilla anguilla)-Vibrio vulnificus interaction in the gills: Role of the RtxA13 toxin.</title>
        <authorList>
            <person name="Callol A."/>
            <person name="Pajuelo D."/>
            <person name="Ebbesson L."/>
            <person name="Teles M."/>
            <person name="MacKenzie S."/>
            <person name="Amaro C."/>
        </authorList>
    </citation>
    <scope>NUCLEOTIDE SEQUENCE</scope>
</reference>
<reference evidence="2" key="1">
    <citation type="submission" date="2014-11" db="EMBL/GenBank/DDBJ databases">
        <authorList>
            <person name="Amaro Gonzalez C."/>
        </authorList>
    </citation>
    <scope>NUCLEOTIDE SEQUENCE</scope>
</reference>
<feature type="transmembrane region" description="Helical" evidence="1">
    <location>
        <begin position="15"/>
        <end position="35"/>
    </location>
</feature>